<dbReference type="AlphaFoldDB" id="A0AA39Q3K2"/>
<feature type="region of interest" description="Disordered" evidence="1">
    <location>
        <begin position="1"/>
        <end position="25"/>
    </location>
</feature>
<protein>
    <submittedName>
        <fullName evidence="2">Uncharacterized protein</fullName>
    </submittedName>
</protein>
<name>A0AA39Q3K2_9AGAR</name>
<organism evidence="2 3">
    <name type="scientific">Armillaria luteobubalina</name>
    <dbReference type="NCBI Taxonomy" id="153913"/>
    <lineage>
        <taxon>Eukaryota</taxon>
        <taxon>Fungi</taxon>
        <taxon>Dikarya</taxon>
        <taxon>Basidiomycota</taxon>
        <taxon>Agaricomycotina</taxon>
        <taxon>Agaricomycetes</taxon>
        <taxon>Agaricomycetidae</taxon>
        <taxon>Agaricales</taxon>
        <taxon>Marasmiineae</taxon>
        <taxon>Physalacriaceae</taxon>
        <taxon>Armillaria</taxon>
    </lineage>
</organism>
<evidence type="ECO:0000313" key="2">
    <source>
        <dbReference type="EMBL" id="KAK0495617.1"/>
    </source>
</evidence>
<dbReference type="EMBL" id="JAUEPU010000017">
    <property type="protein sequence ID" value="KAK0495617.1"/>
    <property type="molecule type" value="Genomic_DNA"/>
</dbReference>
<dbReference type="Proteomes" id="UP001175228">
    <property type="component" value="Unassembled WGS sequence"/>
</dbReference>
<gene>
    <name evidence="2" type="ORF">EDD18DRAFT_1354112</name>
</gene>
<accession>A0AA39Q3K2</accession>
<keyword evidence="3" id="KW-1185">Reference proteome</keyword>
<feature type="region of interest" description="Disordered" evidence="1">
    <location>
        <begin position="41"/>
        <end position="90"/>
    </location>
</feature>
<comment type="caution">
    <text evidence="2">The sequence shown here is derived from an EMBL/GenBank/DDBJ whole genome shotgun (WGS) entry which is preliminary data.</text>
</comment>
<proteinExistence type="predicted"/>
<evidence type="ECO:0000313" key="3">
    <source>
        <dbReference type="Proteomes" id="UP001175228"/>
    </source>
</evidence>
<sequence>MPVPLEENLNVYYGDEPDGSMSTCDDLPLGQVSLMEVVDDNLDPATDMHLQESPSDNDSGGNLPKESCDEDGDTAMEHGDNSESDEADACTEIETKATAKVVLEIPQACWYRQKFE</sequence>
<reference evidence="2" key="1">
    <citation type="submission" date="2023-06" db="EMBL/GenBank/DDBJ databases">
        <authorList>
            <consortium name="Lawrence Berkeley National Laboratory"/>
            <person name="Ahrendt S."/>
            <person name="Sahu N."/>
            <person name="Indic B."/>
            <person name="Wong-Bajracharya J."/>
            <person name="Merenyi Z."/>
            <person name="Ke H.-M."/>
            <person name="Monk M."/>
            <person name="Kocsube S."/>
            <person name="Drula E."/>
            <person name="Lipzen A."/>
            <person name="Balint B."/>
            <person name="Henrissat B."/>
            <person name="Andreopoulos B."/>
            <person name="Martin F.M."/>
            <person name="Harder C.B."/>
            <person name="Rigling D."/>
            <person name="Ford K.L."/>
            <person name="Foster G.D."/>
            <person name="Pangilinan J."/>
            <person name="Papanicolaou A."/>
            <person name="Barry K."/>
            <person name="LaButti K."/>
            <person name="Viragh M."/>
            <person name="Koriabine M."/>
            <person name="Yan M."/>
            <person name="Riley R."/>
            <person name="Champramary S."/>
            <person name="Plett K.L."/>
            <person name="Tsai I.J."/>
            <person name="Slot J."/>
            <person name="Sipos G."/>
            <person name="Plett J."/>
            <person name="Nagy L.G."/>
            <person name="Grigoriev I.V."/>
        </authorList>
    </citation>
    <scope>NUCLEOTIDE SEQUENCE</scope>
    <source>
        <strain evidence="2">HWK02</strain>
    </source>
</reference>
<evidence type="ECO:0000256" key="1">
    <source>
        <dbReference type="SAM" id="MobiDB-lite"/>
    </source>
</evidence>